<dbReference type="GO" id="GO:0016020">
    <property type="term" value="C:membrane"/>
    <property type="evidence" value="ECO:0007669"/>
    <property type="project" value="UniProtKB-SubCell"/>
</dbReference>
<organism evidence="8">
    <name type="scientific">Picocystis salinarum</name>
    <dbReference type="NCBI Taxonomy" id="88271"/>
    <lineage>
        <taxon>Eukaryota</taxon>
        <taxon>Viridiplantae</taxon>
        <taxon>Chlorophyta</taxon>
        <taxon>Picocystophyceae</taxon>
        <taxon>Picocystales</taxon>
        <taxon>Picocystaceae</taxon>
        <taxon>Picocystis</taxon>
    </lineage>
</organism>
<gene>
    <name evidence="7" type="ORF">PSAL00342_LOCUS2154</name>
    <name evidence="8" type="ORF">PSAL00342_LOCUS2155</name>
</gene>
<evidence type="ECO:0000256" key="2">
    <source>
        <dbReference type="ARBA" id="ARBA00022692"/>
    </source>
</evidence>
<evidence type="ECO:0000256" key="6">
    <source>
        <dbReference type="SAM" id="Phobius"/>
    </source>
</evidence>
<feature type="transmembrane region" description="Helical" evidence="6">
    <location>
        <begin position="160"/>
        <end position="178"/>
    </location>
</feature>
<proteinExistence type="predicted"/>
<protein>
    <recommendedName>
        <fullName evidence="9">Claudin</fullName>
    </recommendedName>
</protein>
<dbReference type="AlphaFoldDB" id="A0A6U9QDW3"/>
<reference evidence="8" key="1">
    <citation type="submission" date="2021-01" db="EMBL/GenBank/DDBJ databases">
        <authorList>
            <person name="Corre E."/>
            <person name="Pelletier E."/>
            <person name="Niang G."/>
            <person name="Scheremetjew M."/>
            <person name="Finn R."/>
            <person name="Kale V."/>
            <person name="Holt S."/>
            <person name="Cochrane G."/>
            <person name="Meng A."/>
            <person name="Brown T."/>
            <person name="Cohen L."/>
        </authorList>
    </citation>
    <scope>NUCLEOTIDE SEQUENCE</scope>
    <source>
        <strain evidence="8">CCMP1897</strain>
    </source>
</reference>
<evidence type="ECO:0000256" key="4">
    <source>
        <dbReference type="ARBA" id="ARBA00023136"/>
    </source>
</evidence>
<dbReference type="EMBL" id="HBIS01002415">
    <property type="protein sequence ID" value="CAE0608337.1"/>
    <property type="molecule type" value="Transcribed_RNA"/>
</dbReference>
<keyword evidence="4 6" id="KW-0472">Membrane</keyword>
<comment type="subcellular location">
    <subcellularLocation>
        <location evidence="1">Membrane</location>
        <topology evidence="1">Multi-pass membrane protein</topology>
    </subcellularLocation>
</comment>
<feature type="transmembrane region" description="Helical" evidence="6">
    <location>
        <begin position="92"/>
        <end position="114"/>
    </location>
</feature>
<sequence>MKCVYDHLAVGHIAFLSALASTVLGIVAVSTTQWFNFSDADLPVEDRRMLLDSIGLYGGLWRACVVVQDMGESIKSCGNIGSGNAKLNAVRAMSILCIMFSFMVMFTSIAIALASKKLALPSFLGSFLAMGTGISAVVVYAYFIDDINVTTLGRNDVLNWSYWLMVTAAALTGIPLLMNCMNAIKKWDVVQPSVVDPEEQVTPTEAQVEELPKPERVD</sequence>
<evidence type="ECO:0000256" key="1">
    <source>
        <dbReference type="ARBA" id="ARBA00004141"/>
    </source>
</evidence>
<dbReference type="Pfam" id="PF00822">
    <property type="entry name" value="PMP22_Claudin"/>
    <property type="match status" value="1"/>
</dbReference>
<evidence type="ECO:0000313" key="8">
    <source>
        <dbReference type="EMBL" id="CAE0608338.1"/>
    </source>
</evidence>
<dbReference type="EMBL" id="HBIS01002416">
    <property type="protein sequence ID" value="CAE0608338.1"/>
    <property type="molecule type" value="Transcribed_RNA"/>
</dbReference>
<keyword evidence="2 6" id="KW-0812">Transmembrane</keyword>
<evidence type="ECO:0008006" key="9">
    <source>
        <dbReference type="Google" id="ProtNLM"/>
    </source>
</evidence>
<keyword evidence="3 6" id="KW-1133">Transmembrane helix</keyword>
<evidence type="ECO:0000256" key="3">
    <source>
        <dbReference type="ARBA" id="ARBA00022989"/>
    </source>
</evidence>
<evidence type="ECO:0000313" key="7">
    <source>
        <dbReference type="EMBL" id="CAE0608337.1"/>
    </source>
</evidence>
<dbReference type="InterPro" id="IPR004031">
    <property type="entry name" value="PMP22/EMP/MP20/Claudin"/>
</dbReference>
<feature type="transmembrane region" description="Helical" evidence="6">
    <location>
        <begin position="123"/>
        <end position="144"/>
    </location>
</feature>
<feature type="region of interest" description="Disordered" evidence="5">
    <location>
        <begin position="197"/>
        <end position="218"/>
    </location>
</feature>
<feature type="transmembrane region" description="Helical" evidence="6">
    <location>
        <begin position="12"/>
        <end position="35"/>
    </location>
</feature>
<accession>A0A6U9QDW3</accession>
<name>A0A6U9QDW3_9CHLO</name>
<evidence type="ECO:0000256" key="5">
    <source>
        <dbReference type="SAM" id="MobiDB-lite"/>
    </source>
</evidence>
<dbReference type="Gene3D" id="1.20.140.150">
    <property type="match status" value="1"/>
</dbReference>